<dbReference type="AlphaFoldDB" id="A0A4C1Y8I3"/>
<dbReference type="Pfam" id="PF00780">
    <property type="entry name" value="CNH"/>
    <property type="match status" value="1"/>
</dbReference>
<protein>
    <recommendedName>
        <fullName evidence="2">CNH domain-containing protein</fullName>
    </recommendedName>
</protein>
<accession>A0A4C1Y8I3</accession>
<reference evidence="3 4" key="1">
    <citation type="journal article" date="2019" name="Commun. Biol.">
        <title>The bagworm genome reveals a unique fibroin gene that provides high tensile strength.</title>
        <authorList>
            <person name="Kono N."/>
            <person name="Nakamura H."/>
            <person name="Ohtoshi R."/>
            <person name="Tomita M."/>
            <person name="Numata K."/>
            <person name="Arakawa K."/>
        </authorList>
    </citation>
    <scope>NUCLEOTIDE SEQUENCE [LARGE SCALE GENOMIC DNA]</scope>
</reference>
<feature type="region of interest" description="Disordered" evidence="1">
    <location>
        <begin position="274"/>
        <end position="320"/>
    </location>
</feature>
<sequence length="367" mass="39160">MRSIGYRPREHSMNFFIFHIDAFHSLAFELAVNPDPDAVSALDSYHDLDLKSGLAPAIDSTQDPLLQVPDPDIQLGESPVLLKLIAAEAGIMVVGYKNHWDVLETPTGQSVKRAESVEDNIMGGGGGGGGARRGTLVNALRIGDERDTQLVLCYNHTCHFERLTGRGLESDGEYDFHWTTVPSAVVCAFPYIMAFAEDLLEIRLVANGSLVHAACIPGLKLLCGRRTNTNGQDIFYVACAPEYMPLGREVDMGLAGLALHDGALGKHAPAYSLDEDDHCDRGDPNQSQRLAGVTPASSGDTNSASSRSSSISSEQGEHSTAAATRAACVATYLTSGSSSVRQRLAELRLDSKSRGGGGDSTPNDESL</sequence>
<evidence type="ECO:0000313" key="4">
    <source>
        <dbReference type="Proteomes" id="UP000299102"/>
    </source>
</evidence>
<name>A0A4C1Y8I3_EUMVA</name>
<feature type="region of interest" description="Disordered" evidence="1">
    <location>
        <begin position="347"/>
        <end position="367"/>
    </location>
</feature>
<dbReference type="Proteomes" id="UP000299102">
    <property type="component" value="Unassembled WGS sequence"/>
</dbReference>
<dbReference type="EMBL" id="BGZK01001139">
    <property type="protein sequence ID" value="GBP72256.1"/>
    <property type="molecule type" value="Genomic_DNA"/>
</dbReference>
<gene>
    <name evidence="3" type="ORF">EVAR_103256_1</name>
</gene>
<evidence type="ECO:0000313" key="3">
    <source>
        <dbReference type="EMBL" id="GBP72256.1"/>
    </source>
</evidence>
<proteinExistence type="predicted"/>
<organism evidence="3 4">
    <name type="scientific">Eumeta variegata</name>
    <name type="common">Bagworm moth</name>
    <name type="synonym">Eumeta japonica</name>
    <dbReference type="NCBI Taxonomy" id="151549"/>
    <lineage>
        <taxon>Eukaryota</taxon>
        <taxon>Metazoa</taxon>
        <taxon>Ecdysozoa</taxon>
        <taxon>Arthropoda</taxon>
        <taxon>Hexapoda</taxon>
        <taxon>Insecta</taxon>
        <taxon>Pterygota</taxon>
        <taxon>Neoptera</taxon>
        <taxon>Endopterygota</taxon>
        <taxon>Lepidoptera</taxon>
        <taxon>Glossata</taxon>
        <taxon>Ditrysia</taxon>
        <taxon>Tineoidea</taxon>
        <taxon>Psychidae</taxon>
        <taxon>Oiketicinae</taxon>
        <taxon>Eumeta</taxon>
    </lineage>
</organism>
<evidence type="ECO:0000256" key="1">
    <source>
        <dbReference type="SAM" id="MobiDB-lite"/>
    </source>
</evidence>
<keyword evidence="4" id="KW-1185">Reference proteome</keyword>
<dbReference type="InterPro" id="IPR001180">
    <property type="entry name" value="CNH_dom"/>
</dbReference>
<comment type="caution">
    <text evidence="3">The sequence shown here is derived from an EMBL/GenBank/DDBJ whole genome shotgun (WGS) entry which is preliminary data.</text>
</comment>
<feature type="domain" description="CNH" evidence="2">
    <location>
        <begin position="73"/>
        <end position="223"/>
    </location>
</feature>
<evidence type="ECO:0000259" key="2">
    <source>
        <dbReference type="Pfam" id="PF00780"/>
    </source>
</evidence>
<dbReference type="OrthoDB" id="2499658at2759"/>
<dbReference type="STRING" id="151549.A0A4C1Y8I3"/>
<feature type="compositionally biased region" description="Low complexity" evidence="1">
    <location>
        <begin position="297"/>
        <end position="313"/>
    </location>
</feature>